<dbReference type="RefSeq" id="WP_176065603.1">
    <property type="nucleotide sequence ID" value="NZ_JABWMJ010000001.1"/>
</dbReference>
<reference evidence="1 2" key="1">
    <citation type="submission" date="2020-06" db="EMBL/GenBank/DDBJ databases">
        <title>Schlegella sp. ID0723 isolated from air conditioner.</title>
        <authorList>
            <person name="Kim D.Y."/>
            <person name="Kim D.-U."/>
        </authorList>
    </citation>
    <scope>NUCLEOTIDE SEQUENCE [LARGE SCALE GENOMIC DNA]</scope>
    <source>
        <strain evidence="1 2">ID0723</strain>
    </source>
</reference>
<comment type="caution">
    <text evidence="1">The sequence shown here is derived from an EMBL/GenBank/DDBJ whole genome shotgun (WGS) entry which is preliminary data.</text>
</comment>
<accession>A0A7Y6NK29</accession>
<keyword evidence="2" id="KW-1185">Reference proteome</keyword>
<evidence type="ECO:0000313" key="1">
    <source>
        <dbReference type="EMBL" id="NUZ04559.1"/>
    </source>
</evidence>
<dbReference type="AlphaFoldDB" id="A0A7Y6NK29"/>
<dbReference type="EMBL" id="JABWMJ010000001">
    <property type="protein sequence ID" value="NUZ04559.1"/>
    <property type="molecule type" value="Genomic_DNA"/>
</dbReference>
<proteinExistence type="predicted"/>
<dbReference type="PROSITE" id="PS51257">
    <property type="entry name" value="PROKAR_LIPOPROTEIN"/>
    <property type="match status" value="1"/>
</dbReference>
<name>A0A7Y6NK29_9BURK</name>
<dbReference type="Proteomes" id="UP000529637">
    <property type="component" value="Unassembled WGS sequence"/>
</dbReference>
<sequence length="262" mass="27862">MIGIRSWAVAVAAALLAACGGGGGDDGPREPLPALSEDTNPSGARLDLRARNYFPAAPGDRWVYELQTAGVTGQTLTRSVAAAGASDIAVTESSVAGITTTTYRRTPQGLLAVRPLADQFPPAVVDQIGNLLEYAEPFYPVGSTRRLVRQGSWGEDVDGDRLVDSFRLEITQVLVGFESMTLPRATLADVAHFRNVITLTVQPSDRRRDLPSVTQTEDAWWAPGVGLVRAERSMSGDSDRVKPAYTIVLTGGSVGGVPLFQP</sequence>
<evidence type="ECO:0000313" key="2">
    <source>
        <dbReference type="Proteomes" id="UP000529637"/>
    </source>
</evidence>
<organism evidence="1 2">
    <name type="scientific">Piscinibacter koreensis</name>
    <dbReference type="NCBI Taxonomy" id="2742824"/>
    <lineage>
        <taxon>Bacteria</taxon>
        <taxon>Pseudomonadati</taxon>
        <taxon>Pseudomonadota</taxon>
        <taxon>Betaproteobacteria</taxon>
        <taxon>Burkholderiales</taxon>
        <taxon>Sphaerotilaceae</taxon>
        <taxon>Piscinibacter</taxon>
    </lineage>
</organism>
<evidence type="ECO:0008006" key="3">
    <source>
        <dbReference type="Google" id="ProtNLM"/>
    </source>
</evidence>
<protein>
    <recommendedName>
        <fullName evidence="3">Lipoprotein</fullName>
    </recommendedName>
</protein>
<gene>
    <name evidence="1" type="ORF">HQN59_02185</name>
</gene>